<proteinExistence type="predicted"/>
<protein>
    <submittedName>
        <fullName evidence="2">Uncharacterized protein</fullName>
    </submittedName>
</protein>
<keyword evidence="3" id="KW-1185">Reference proteome</keyword>
<feature type="compositionally biased region" description="Basic and acidic residues" evidence="1">
    <location>
        <begin position="93"/>
        <end position="103"/>
    </location>
</feature>
<feature type="region of interest" description="Disordered" evidence="1">
    <location>
        <begin position="1"/>
        <end position="22"/>
    </location>
</feature>
<gene>
    <name evidence="2" type="ORF">LzC2_20110</name>
</gene>
<evidence type="ECO:0000313" key="2">
    <source>
        <dbReference type="EMBL" id="NNJ25934.1"/>
    </source>
</evidence>
<comment type="caution">
    <text evidence="2">The sequence shown here is derived from an EMBL/GenBank/DDBJ whole genome shotgun (WGS) entry which is preliminary data.</text>
</comment>
<name>A0ABX1VD05_9PLAN</name>
<dbReference type="EMBL" id="WTPX01000055">
    <property type="protein sequence ID" value="NNJ25934.1"/>
    <property type="molecule type" value="Genomic_DNA"/>
</dbReference>
<evidence type="ECO:0000313" key="3">
    <source>
        <dbReference type="Proteomes" id="UP000609651"/>
    </source>
</evidence>
<reference evidence="2 3" key="1">
    <citation type="journal article" date="2020" name="Syst. Appl. Microbiol.">
        <title>Alienimonas chondri sp. nov., a novel planctomycete isolated from the biofilm of the red alga Chondrus crispus.</title>
        <authorList>
            <person name="Vitorino I."/>
            <person name="Albuquerque L."/>
            <person name="Wiegand S."/>
            <person name="Kallscheuer N."/>
            <person name="da Costa M.S."/>
            <person name="Lobo-da-Cunha A."/>
            <person name="Jogler C."/>
            <person name="Lage O.M."/>
        </authorList>
    </citation>
    <scope>NUCLEOTIDE SEQUENCE [LARGE SCALE GENOMIC DNA]</scope>
    <source>
        <strain evidence="2 3">LzC2</strain>
    </source>
</reference>
<organism evidence="2 3">
    <name type="scientific">Alienimonas chondri</name>
    <dbReference type="NCBI Taxonomy" id="2681879"/>
    <lineage>
        <taxon>Bacteria</taxon>
        <taxon>Pseudomonadati</taxon>
        <taxon>Planctomycetota</taxon>
        <taxon>Planctomycetia</taxon>
        <taxon>Planctomycetales</taxon>
        <taxon>Planctomycetaceae</taxon>
        <taxon>Alienimonas</taxon>
    </lineage>
</organism>
<dbReference type="RefSeq" id="WP_171186447.1">
    <property type="nucleotide sequence ID" value="NZ_WTPX01000055.1"/>
</dbReference>
<feature type="region of interest" description="Disordered" evidence="1">
    <location>
        <begin position="65"/>
        <end position="103"/>
    </location>
</feature>
<evidence type="ECO:0000256" key="1">
    <source>
        <dbReference type="SAM" id="MobiDB-lite"/>
    </source>
</evidence>
<feature type="compositionally biased region" description="Polar residues" evidence="1">
    <location>
        <begin position="1"/>
        <end position="21"/>
    </location>
</feature>
<dbReference type="Proteomes" id="UP000609651">
    <property type="component" value="Unassembled WGS sequence"/>
</dbReference>
<sequence>MPTARFTTITRPSHASGSSLGSGRRIDFIAFMAAKLNATPAEVAAAQAAAQAMRAKLDGFASVPQAAPRRHDGRLPFPPFDTPTPAAAPADAVTDRRYTRTAA</sequence>
<accession>A0ABX1VD05</accession>
<feature type="compositionally biased region" description="Low complexity" evidence="1">
    <location>
        <begin position="83"/>
        <end position="92"/>
    </location>
</feature>